<evidence type="ECO:0000256" key="2">
    <source>
        <dbReference type="SAM" id="SignalP"/>
    </source>
</evidence>
<feature type="compositionally biased region" description="Basic and acidic residues" evidence="1">
    <location>
        <begin position="1568"/>
        <end position="1578"/>
    </location>
</feature>
<dbReference type="InterPro" id="IPR020821">
    <property type="entry name" value="ENPP1-3/EXOG-like_nuc-like"/>
</dbReference>
<feature type="compositionally biased region" description="Polar residues" evidence="1">
    <location>
        <begin position="1667"/>
        <end position="1679"/>
    </location>
</feature>
<dbReference type="InterPro" id="IPR039015">
    <property type="entry name" value="ENDOD1"/>
</dbReference>
<dbReference type="InterPro" id="IPR001604">
    <property type="entry name" value="Endo_G_ENPP1-like_dom"/>
</dbReference>
<dbReference type="eggNOG" id="ENOG502T7VK">
    <property type="taxonomic scope" value="Eukaryota"/>
</dbReference>
<gene>
    <name evidence="5" type="ORF">CAOG_008285</name>
</gene>
<reference evidence="6" key="1">
    <citation type="submission" date="2011-02" db="EMBL/GenBank/DDBJ databases">
        <title>The Genome Sequence of Capsaspora owczarzaki ATCC 30864.</title>
        <authorList>
            <person name="Russ C."/>
            <person name="Cuomo C."/>
            <person name="Burger G."/>
            <person name="Gray M.W."/>
            <person name="Holland P.W.H."/>
            <person name="King N."/>
            <person name="Lang F.B.F."/>
            <person name="Roger A.J."/>
            <person name="Ruiz-Trillo I."/>
            <person name="Young S.K."/>
            <person name="Zeng Q."/>
            <person name="Gargeya S."/>
            <person name="Alvarado L."/>
            <person name="Berlin A."/>
            <person name="Chapman S.B."/>
            <person name="Chen Z."/>
            <person name="Freedman E."/>
            <person name="Gellesch M."/>
            <person name="Goldberg J."/>
            <person name="Griggs A."/>
            <person name="Gujja S."/>
            <person name="Heilman E."/>
            <person name="Heiman D."/>
            <person name="Howarth C."/>
            <person name="Mehta T."/>
            <person name="Neiman D."/>
            <person name="Pearson M."/>
            <person name="Roberts A."/>
            <person name="Saif S."/>
            <person name="Shea T."/>
            <person name="Shenoy N."/>
            <person name="Sisk P."/>
            <person name="Stolte C."/>
            <person name="Sykes S."/>
            <person name="White J."/>
            <person name="Yandava C."/>
            <person name="Haas B."/>
            <person name="Nusbaum C."/>
            <person name="Birren B."/>
        </authorList>
    </citation>
    <scope>NUCLEOTIDE SEQUENCE</scope>
    <source>
        <strain evidence="6">ATCC 30864</strain>
    </source>
</reference>
<feature type="compositionally biased region" description="Basic and acidic residues" evidence="1">
    <location>
        <begin position="1415"/>
        <end position="1431"/>
    </location>
</feature>
<protein>
    <recommendedName>
        <fullName evidence="7">DNA/RNA non-specific endonuclease domain-containing protein</fullName>
    </recommendedName>
</protein>
<sequence>MPRHDRLPLQLFGLLLICAAMFVASIAEASSSTTIPRLHCRNHKNEDVDFWLYFRSSAVEPYYFFDSINIHTNTVRLVPPQAVFAHDLGADTALAPTLRNHVVWTNEHDLYGFTTFDPTENVFVPHAPPLDPIGLNLARTSNQPFLSALLAVEHSEDSAADTNGFVITTTIPRLLPVDMRTSTLAPEIPSRLWFDPEDTSLSAILCISLNTSTGIDAIVQMALTTNPFVPALELLHGAPPSLHAFAQRMFATAGPAPPIAPGGIFLAAAADACARCLRAPRTIAGAGADCLLTMEVAGSHVPPRSPSPVALGSGVWRALAKNRGFPTELQFAPAHVGASAAGVVALEAMLRRNVWHSPGPVTALVGAGWAAKLVCVGDLFFTNDTMLSGSALCASLPEAFVVAVDEGRFTEMVPSIVASENESLRRRIGEGNGELPPIAPAISDAMQDLDTERLQRKMAEPRKKLNKREAEDEPHENARDLANELRQGLKLLADSQTHLSTFGTANSRLLQCQSNSLAEPDGSRFVFIRWTATTHLEASCLAVTIQVLVGSPNEDPNSMDMAGDASTADDKEADDKEADDTEADDTEADDKVKGKLAARSRRPLPAGSDTNVVVGRLFCRVEPSGFLNVASCSPTPEFLNRPEEHDQYEPPAADAPIKAVKSWRAGGLRSVVVVVQLSRALIEQHEGNGKSLYLRVVEDVHGMRAYCRDTWLNVVSDTKPQFTRCNPSMCLFSLVSTERKRRLLHISGRELQRMWHRWQCTDPAKNCQALISGLSDWDGCDDELQRLLSRAVDPPNDLANEAVESVAGGTARRDANLDARSDAVDVCSVGDALVCIDPKRNATSLRSRRTIDKNSLFLSAYYVCRDFIHGQNDAEQELCLIVQSVGPPDILELVETNPCTEEDDQSYICGSVTFWDQTELKTFVESWYQMLKAGCAARFPPPAQPAPPAPLSRNQEGMLRQHFSEQMMLMQAETENPKEALLQSATPPAAAWFYRHIEKQIAFYSMPQASGSQASGSQTGVSPTFDPSRLVPICVTLLNSTALPAAQQKIQSDSKADQDRTAYVFKDTTSTAHTLSLPEAQPAYLTLYDKAMKMPVFSAYRIPLEKPGKSQSFKSLENGHRHARPDPTNFLHSGELILLPDGSPLAAGLVDIHSEKLLKQDVGTAKNRDFKNSEFDRGHLNPNSINSYVSAKPGVDEDFANAYATFALVNVAPQYERFNRVYWSRAECALRAALYLAARPVQTAAAATPQPAAPPSPRQPANEAFVMTGVALTKAPDVLPKNKEVAIPGWFWTAVCVPNVGTFAFWGENQSLEPKKRTDKYSAVIKVGSVDELLQTLQGPPQATPQAQQATPQAQQASDLFRNCGSTNPGDAEELQTVFENALDDTSICFRREERDMLFELELASEQLWNLPDQLDSKPPSDRELRSKADKADEESPASQPGCAGSSIDSKGQVNERKNGEKLALFSIGPGCKCKWGDVLQYQRQGFSAFCRFPLRCEDHVEVSASQPARVAQKRKTDPDPHNPKRTRTHGDENDGNGGAGDSILSAAVKEQKRKRKEGPRNGNHQDFVGDLKDRKGPQKCECDCRGLDKAVCDAEDEPQLWTAFTSHLKAGLTNLGPTADTTARNHLEHLQKISQSDKRKLFVATECVQSCQWEDDECKQRKPNDDANSASTAPMDTT</sequence>
<feature type="region of interest" description="Disordered" evidence="1">
    <location>
        <begin position="1504"/>
        <end position="1578"/>
    </location>
</feature>
<evidence type="ECO:0000256" key="1">
    <source>
        <dbReference type="SAM" id="MobiDB-lite"/>
    </source>
</evidence>
<feature type="signal peptide" evidence="2">
    <location>
        <begin position="1"/>
        <end position="29"/>
    </location>
</feature>
<dbReference type="InterPro" id="IPR044929">
    <property type="entry name" value="DNA/RNA_non-sp_Endonuclease_sf"/>
</dbReference>
<dbReference type="EMBL" id="KE346382">
    <property type="protein sequence ID" value="KJE98303.1"/>
    <property type="molecule type" value="Genomic_DNA"/>
</dbReference>
<keyword evidence="6" id="KW-1185">Reference proteome</keyword>
<feature type="region of interest" description="Disordered" evidence="1">
    <location>
        <begin position="553"/>
        <end position="605"/>
    </location>
</feature>
<evidence type="ECO:0000259" key="3">
    <source>
        <dbReference type="SMART" id="SM00477"/>
    </source>
</evidence>
<dbReference type="PANTHER" id="PTHR21472">
    <property type="entry name" value="ENDONUCLEASE DOMAIN-CONTAINING 1 PROTEIN ENDOD1"/>
    <property type="match status" value="1"/>
</dbReference>
<dbReference type="OrthoDB" id="69221at2759"/>
<organism evidence="5 6">
    <name type="scientific">Capsaspora owczarzaki (strain ATCC 30864)</name>
    <dbReference type="NCBI Taxonomy" id="595528"/>
    <lineage>
        <taxon>Eukaryota</taxon>
        <taxon>Filasterea</taxon>
        <taxon>Capsaspora</taxon>
    </lineage>
</organism>
<feature type="compositionally biased region" description="Acidic residues" evidence="1">
    <location>
        <begin position="575"/>
        <end position="588"/>
    </location>
</feature>
<dbReference type="Gene3D" id="3.40.570.10">
    <property type="entry name" value="Extracellular Endonuclease, subunit A"/>
    <property type="match status" value="1"/>
</dbReference>
<dbReference type="SUPFAM" id="SSF54060">
    <property type="entry name" value="His-Me finger endonucleases"/>
    <property type="match status" value="1"/>
</dbReference>
<dbReference type="Pfam" id="PF01223">
    <property type="entry name" value="Endonuclease_NS"/>
    <property type="match status" value="1"/>
</dbReference>
<feature type="chain" id="PRO_5002266673" description="DNA/RNA non-specific endonuclease domain-containing protein" evidence="2">
    <location>
        <begin position="30"/>
        <end position="1679"/>
    </location>
</feature>
<dbReference type="SMART" id="SM00477">
    <property type="entry name" value="NUC"/>
    <property type="match status" value="1"/>
</dbReference>
<dbReference type="SMART" id="SM00892">
    <property type="entry name" value="Endonuclease_NS"/>
    <property type="match status" value="1"/>
</dbReference>
<proteinExistence type="predicted"/>
<feature type="compositionally biased region" description="Basic and acidic residues" evidence="1">
    <location>
        <begin position="1515"/>
        <end position="1533"/>
    </location>
</feature>
<accession>A0A0D2WYW5</accession>
<evidence type="ECO:0000313" key="5">
    <source>
        <dbReference type="EMBL" id="KJE98303.1"/>
    </source>
</evidence>
<keyword evidence="2" id="KW-0732">Signal</keyword>
<dbReference type="PANTHER" id="PTHR21472:SF7">
    <property type="entry name" value="ENDONUCLEASE G, MITOCHONDRIAL-LIKE ISOFORM X2"/>
    <property type="match status" value="1"/>
</dbReference>
<dbReference type="Proteomes" id="UP000008743">
    <property type="component" value="Unassembled WGS sequence"/>
</dbReference>
<feature type="region of interest" description="Disordered" evidence="1">
    <location>
        <begin position="1653"/>
        <end position="1679"/>
    </location>
</feature>
<dbReference type="GO" id="GO:0003676">
    <property type="term" value="F:nucleic acid binding"/>
    <property type="evidence" value="ECO:0007669"/>
    <property type="project" value="InterPro"/>
</dbReference>
<feature type="region of interest" description="Disordered" evidence="1">
    <location>
        <begin position="1412"/>
        <end position="1455"/>
    </location>
</feature>
<dbReference type="GO" id="GO:0016787">
    <property type="term" value="F:hydrolase activity"/>
    <property type="evidence" value="ECO:0007669"/>
    <property type="project" value="InterPro"/>
</dbReference>
<name>A0A0D2WYW5_CAPO3</name>
<dbReference type="GO" id="GO:0046872">
    <property type="term" value="F:metal ion binding"/>
    <property type="evidence" value="ECO:0007669"/>
    <property type="project" value="InterPro"/>
</dbReference>
<evidence type="ECO:0008006" key="7">
    <source>
        <dbReference type="Google" id="ProtNLM"/>
    </source>
</evidence>
<dbReference type="InterPro" id="IPR044925">
    <property type="entry name" value="His-Me_finger_sf"/>
</dbReference>
<feature type="domain" description="DNA/RNA non-specific endonuclease/pyrophosphatase/phosphodiesterase" evidence="4">
    <location>
        <begin position="1080"/>
        <end position="1343"/>
    </location>
</feature>
<evidence type="ECO:0000259" key="4">
    <source>
        <dbReference type="SMART" id="SM00892"/>
    </source>
</evidence>
<evidence type="ECO:0000313" key="6">
    <source>
        <dbReference type="Proteomes" id="UP000008743"/>
    </source>
</evidence>
<feature type="region of interest" description="Disordered" evidence="1">
    <location>
        <begin position="457"/>
        <end position="477"/>
    </location>
</feature>
<dbReference type="InParanoid" id="A0A0D2WYW5"/>
<feature type="domain" description="ENPP1-3/EXOG-like endonuclease/phosphodiesterase" evidence="3">
    <location>
        <begin position="1081"/>
        <end position="1340"/>
    </location>
</feature>